<reference evidence="2" key="2">
    <citation type="submission" date="2022-01" db="EMBL/GenBank/DDBJ databases">
        <authorList>
            <person name="Yamashiro T."/>
            <person name="Shiraishi A."/>
            <person name="Satake H."/>
            <person name="Nakayama K."/>
        </authorList>
    </citation>
    <scope>NUCLEOTIDE SEQUENCE</scope>
</reference>
<dbReference type="Proteomes" id="UP001151760">
    <property type="component" value="Unassembled WGS sequence"/>
</dbReference>
<evidence type="ECO:0000313" key="2">
    <source>
        <dbReference type="EMBL" id="GJT36507.1"/>
    </source>
</evidence>
<proteinExistence type="predicted"/>
<name>A0ABQ5DC00_9ASTR</name>
<accession>A0ABQ5DC00</accession>
<reference evidence="2" key="1">
    <citation type="journal article" date="2022" name="Int. J. Mol. Sci.">
        <title>Draft Genome of Tanacetum Coccineum: Genomic Comparison of Closely Related Tanacetum-Family Plants.</title>
        <authorList>
            <person name="Yamashiro T."/>
            <person name="Shiraishi A."/>
            <person name="Nakayama K."/>
            <person name="Satake H."/>
        </authorList>
    </citation>
    <scope>NUCLEOTIDE SEQUENCE</scope>
</reference>
<dbReference type="EMBL" id="BQNB010015144">
    <property type="protein sequence ID" value="GJT36507.1"/>
    <property type="molecule type" value="Genomic_DNA"/>
</dbReference>
<keyword evidence="3" id="KW-1185">Reference proteome</keyword>
<protein>
    <submittedName>
        <fullName evidence="2">Uncharacterized protein</fullName>
    </submittedName>
</protein>
<evidence type="ECO:0000256" key="1">
    <source>
        <dbReference type="SAM" id="MobiDB-lite"/>
    </source>
</evidence>
<feature type="region of interest" description="Disordered" evidence="1">
    <location>
        <begin position="301"/>
        <end position="337"/>
    </location>
</feature>
<comment type="caution">
    <text evidence="2">The sequence shown here is derived from an EMBL/GenBank/DDBJ whole genome shotgun (WGS) entry which is preliminary data.</text>
</comment>
<gene>
    <name evidence="2" type="ORF">Tco_0926926</name>
</gene>
<feature type="compositionally biased region" description="Low complexity" evidence="1">
    <location>
        <begin position="320"/>
        <end position="337"/>
    </location>
</feature>
<evidence type="ECO:0000313" key="3">
    <source>
        <dbReference type="Proteomes" id="UP001151760"/>
    </source>
</evidence>
<organism evidence="2 3">
    <name type="scientific">Tanacetum coccineum</name>
    <dbReference type="NCBI Taxonomy" id="301880"/>
    <lineage>
        <taxon>Eukaryota</taxon>
        <taxon>Viridiplantae</taxon>
        <taxon>Streptophyta</taxon>
        <taxon>Embryophyta</taxon>
        <taxon>Tracheophyta</taxon>
        <taxon>Spermatophyta</taxon>
        <taxon>Magnoliopsida</taxon>
        <taxon>eudicotyledons</taxon>
        <taxon>Gunneridae</taxon>
        <taxon>Pentapetalae</taxon>
        <taxon>asterids</taxon>
        <taxon>campanulids</taxon>
        <taxon>Asterales</taxon>
        <taxon>Asteraceae</taxon>
        <taxon>Asteroideae</taxon>
        <taxon>Anthemideae</taxon>
        <taxon>Anthemidinae</taxon>
        <taxon>Tanacetum</taxon>
    </lineage>
</organism>
<sequence>MSIARVILFGMIPTTIPSTTPTVDLPIIHDDTPLIPTDTLTISPVVPTIPPIAPTIQYTSSFIYNESSDNDTPNSPPSQDPYEVTIAWWRSRVTARSSPPSSLIRQILPAPPRLPRRPAILLFLGQSTPVGRPYCIQPNMTPCDSSTTTSKSPSRKRCRSQLVPVSSPVRGALSLIRANLPQPPKRISDSDSMTDLEILFYQILVKKSEQRLQGHRITGVDLEVTTMTERINALEQDNTRLRGMLDVGSQRADRLQRSLSRAQRETMPTATRTGMTQDAINELIAKRVDEALKAYDAARNPETEAEIENEQQDDHVEGDVNNGNGNRNGNGNPNVNNKGVVPVARECTYHDFVKCQQLNFKGTEGVVGLTH</sequence>